<reference evidence="20 21" key="1">
    <citation type="submission" date="2019-06" db="EMBL/GenBank/DDBJ databases">
        <title>Genome sequencing of Zymomonas mobilis strains for genetic engineering and biofuel applications.</title>
        <authorList>
            <person name="Teravest M."/>
        </authorList>
    </citation>
    <scope>NUCLEOTIDE SEQUENCE [LARGE SCALE GENOMIC DNA]</scope>
    <source>
        <strain evidence="20 21">AN0101</strain>
    </source>
</reference>
<evidence type="ECO:0000256" key="9">
    <source>
        <dbReference type="ARBA" id="ARBA00022516"/>
    </source>
</evidence>
<keyword evidence="17" id="KW-1208">Phospholipid metabolism</keyword>
<dbReference type="Proteomes" id="UP000316887">
    <property type="component" value="Unassembled WGS sequence"/>
</dbReference>
<evidence type="ECO:0000256" key="6">
    <source>
        <dbReference type="ARBA" id="ARBA00012487"/>
    </source>
</evidence>
<evidence type="ECO:0000256" key="8">
    <source>
        <dbReference type="ARBA" id="ARBA00022475"/>
    </source>
</evidence>
<evidence type="ECO:0000256" key="1">
    <source>
        <dbReference type="ARBA" id="ARBA00001698"/>
    </source>
</evidence>
<comment type="similarity">
    <text evidence="5 18">Belongs to the CDS family.</text>
</comment>
<feature type="transmembrane region" description="Helical" evidence="19">
    <location>
        <begin position="12"/>
        <end position="40"/>
    </location>
</feature>
<keyword evidence="10 18" id="KW-0808">Transferase</keyword>
<evidence type="ECO:0000256" key="14">
    <source>
        <dbReference type="ARBA" id="ARBA00023098"/>
    </source>
</evidence>
<accession>A0A542W210</accession>
<dbReference type="AlphaFoldDB" id="A0A542W210"/>
<keyword evidence="8" id="KW-1003">Cell membrane</keyword>
<dbReference type="UniPathway" id="UPA00557">
    <property type="reaction ID" value="UER00614"/>
</dbReference>
<evidence type="ECO:0000256" key="12">
    <source>
        <dbReference type="ARBA" id="ARBA00022695"/>
    </source>
</evidence>
<protein>
    <recommendedName>
        <fullName evidence="7 18">Phosphatidate cytidylyltransferase</fullName>
        <ecNumber evidence="6 18">2.7.7.41</ecNumber>
    </recommendedName>
</protein>
<evidence type="ECO:0000256" key="16">
    <source>
        <dbReference type="ARBA" id="ARBA00023209"/>
    </source>
</evidence>
<evidence type="ECO:0000256" key="7">
    <source>
        <dbReference type="ARBA" id="ARBA00019373"/>
    </source>
</evidence>
<dbReference type="GO" id="GO:0004605">
    <property type="term" value="F:phosphatidate cytidylyltransferase activity"/>
    <property type="evidence" value="ECO:0007669"/>
    <property type="project" value="UniProtKB-EC"/>
</dbReference>
<dbReference type="PANTHER" id="PTHR46382:SF1">
    <property type="entry name" value="PHOSPHATIDATE CYTIDYLYLTRANSFERASE"/>
    <property type="match status" value="1"/>
</dbReference>
<feature type="transmembrane region" description="Helical" evidence="19">
    <location>
        <begin position="118"/>
        <end position="136"/>
    </location>
</feature>
<feature type="transmembrane region" description="Helical" evidence="19">
    <location>
        <begin position="191"/>
        <end position="209"/>
    </location>
</feature>
<dbReference type="EMBL" id="VFOF01000001">
    <property type="protein sequence ID" value="TQL17529.1"/>
    <property type="molecule type" value="Genomic_DNA"/>
</dbReference>
<dbReference type="InterPro" id="IPR000374">
    <property type="entry name" value="PC_trans"/>
</dbReference>
<dbReference type="Pfam" id="PF01148">
    <property type="entry name" value="CTP_transf_1"/>
    <property type="match status" value="1"/>
</dbReference>
<dbReference type="EC" id="2.7.7.41" evidence="6 18"/>
<evidence type="ECO:0000256" key="10">
    <source>
        <dbReference type="ARBA" id="ARBA00022679"/>
    </source>
</evidence>
<evidence type="ECO:0000313" key="21">
    <source>
        <dbReference type="Proteomes" id="UP000316887"/>
    </source>
</evidence>
<evidence type="ECO:0000313" key="20">
    <source>
        <dbReference type="EMBL" id="TQL17529.1"/>
    </source>
</evidence>
<evidence type="ECO:0000256" key="18">
    <source>
        <dbReference type="RuleBase" id="RU003938"/>
    </source>
</evidence>
<dbReference type="GO" id="GO:0016024">
    <property type="term" value="P:CDP-diacylglycerol biosynthetic process"/>
    <property type="evidence" value="ECO:0007669"/>
    <property type="project" value="UniProtKB-UniPathway"/>
</dbReference>
<evidence type="ECO:0000256" key="19">
    <source>
        <dbReference type="SAM" id="Phobius"/>
    </source>
</evidence>
<comment type="catalytic activity">
    <reaction evidence="1 18">
        <text>a 1,2-diacyl-sn-glycero-3-phosphate + CTP + H(+) = a CDP-1,2-diacyl-sn-glycerol + diphosphate</text>
        <dbReference type="Rhea" id="RHEA:16229"/>
        <dbReference type="ChEBI" id="CHEBI:15378"/>
        <dbReference type="ChEBI" id="CHEBI:33019"/>
        <dbReference type="ChEBI" id="CHEBI:37563"/>
        <dbReference type="ChEBI" id="CHEBI:58332"/>
        <dbReference type="ChEBI" id="CHEBI:58608"/>
        <dbReference type="EC" id="2.7.7.41"/>
    </reaction>
</comment>
<sequence>MSELKLRIIVGIILAAVAICLIGAGGYVFALSAAIMAALIFREWRHLTGASLKWMTAGFFYALLPVLALTLLRLQPNGLWLVTWIVAVTAATDIGAFFSGRLIGGPKLCPALSPKKTWSGLIGGMIAAAVTAYFIADFGHLPFVMKVIGAPMAVVAQAGDFFESWLKRRANVKDSGNLLPGHGGIMDRVDGLLPVALLTAILIKIGAFLL</sequence>
<comment type="pathway">
    <text evidence="4">Lipid metabolism.</text>
</comment>
<organism evidence="20 21">
    <name type="scientific">Zymomonas mobilis</name>
    <dbReference type="NCBI Taxonomy" id="542"/>
    <lineage>
        <taxon>Bacteria</taxon>
        <taxon>Pseudomonadati</taxon>
        <taxon>Pseudomonadota</taxon>
        <taxon>Alphaproteobacteria</taxon>
        <taxon>Sphingomonadales</taxon>
        <taxon>Zymomonadaceae</taxon>
        <taxon>Zymomonas</taxon>
    </lineage>
</organism>
<evidence type="ECO:0000256" key="5">
    <source>
        <dbReference type="ARBA" id="ARBA00010185"/>
    </source>
</evidence>
<keyword evidence="16" id="KW-0594">Phospholipid biosynthesis</keyword>
<comment type="subcellular location">
    <subcellularLocation>
        <location evidence="2">Cell membrane</location>
        <topology evidence="2">Multi-pass membrane protein</topology>
    </subcellularLocation>
</comment>
<dbReference type="GO" id="GO:0005886">
    <property type="term" value="C:plasma membrane"/>
    <property type="evidence" value="ECO:0007669"/>
    <property type="project" value="UniProtKB-SubCell"/>
</dbReference>
<gene>
    <name evidence="20" type="ORF">FBY58_1120</name>
</gene>
<evidence type="ECO:0000256" key="17">
    <source>
        <dbReference type="ARBA" id="ARBA00023264"/>
    </source>
</evidence>
<evidence type="ECO:0000256" key="15">
    <source>
        <dbReference type="ARBA" id="ARBA00023136"/>
    </source>
</evidence>
<comment type="caution">
    <text evidence="20">The sequence shown here is derived from an EMBL/GenBank/DDBJ whole genome shotgun (WGS) entry which is preliminary data.</text>
</comment>
<feature type="transmembrane region" description="Helical" evidence="19">
    <location>
        <begin position="79"/>
        <end position="98"/>
    </location>
</feature>
<keyword evidence="11 18" id="KW-0812">Transmembrane</keyword>
<keyword evidence="14" id="KW-0443">Lipid metabolism</keyword>
<evidence type="ECO:0000256" key="3">
    <source>
        <dbReference type="ARBA" id="ARBA00005119"/>
    </source>
</evidence>
<dbReference type="PROSITE" id="PS01315">
    <property type="entry name" value="CDS"/>
    <property type="match status" value="1"/>
</dbReference>
<keyword evidence="12 18" id="KW-0548">Nucleotidyltransferase</keyword>
<dbReference type="PANTHER" id="PTHR46382">
    <property type="entry name" value="PHOSPHATIDATE CYTIDYLYLTRANSFERASE"/>
    <property type="match status" value="1"/>
</dbReference>
<evidence type="ECO:0000256" key="2">
    <source>
        <dbReference type="ARBA" id="ARBA00004651"/>
    </source>
</evidence>
<keyword evidence="13 19" id="KW-1133">Transmembrane helix</keyword>
<evidence type="ECO:0000256" key="11">
    <source>
        <dbReference type="ARBA" id="ARBA00022692"/>
    </source>
</evidence>
<keyword evidence="15 19" id="KW-0472">Membrane</keyword>
<evidence type="ECO:0000256" key="4">
    <source>
        <dbReference type="ARBA" id="ARBA00005189"/>
    </source>
</evidence>
<comment type="pathway">
    <text evidence="3 18">Phospholipid metabolism; CDP-diacylglycerol biosynthesis; CDP-diacylglycerol from sn-glycerol 3-phosphate: step 3/3.</text>
</comment>
<name>A0A542W210_ZYMMB</name>
<keyword evidence="9" id="KW-0444">Lipid biosynthesis</keyword>
<feature type="transmembrane region" description="Helical" evidence="19">
    <location>
        <begin position="52"/>
        <end position="72"/>
    </location>
</feature>
<evidence type="ECO:0000256" key="13">
    <source>
        <dbReference type="ARBA" id="ARBA00022989"/>
    </source>
</evidence>
<proteinExistence type="inferred from homology"/>